<dbReference type="Proteomes" id="UP000284334">
    <property type="component" value="Segment"/>
</dbReference>
<dbReference type="EMBL" id="MK061412">
    <property type="protein sequence ID" value="AZU97226.1"/>
    <property type="molecule type" value="Genomic_DNA"/>
</dbReference>
<dbReference type="RefSeq" id="YP_009842611.1">
    <property type="nucleotide sequence ID" value="NC_048742.1"/>
</dbReference>
<dbReference type="GeneID" id="55612864"/>
<accession>A0A3Q9R4X7</accession>
<gene>
    <name evidence="1" type="primary">174</name>
    <name evidence="1" type="ORF">SEA_GILSON_174</name>
</gene>
<proteinExistence type="predicted"/>
<organism evidence="1 2">
    <name type="scientific">Streptomyces phage Gilson</name>
    <dbReference type="NCBI Taxonomy" id="2488789"/>
    <lineage>
        <taxon>Viruses</taxon>
        <taxon>Duplodnaviria</taxon>
        <taxon>Heunggongvirae</taxon>
        <taxon>Uroviricota</taxon>
        <taxon>Caudoviricetes</taxon>
        <taxon>Stanwilliamsviridae</taxon>
        <taxon>Loccivirinae</taxon>
        <taxon>Gilsonvirus</taxon>
        <taxon>Gilsonvirus gilson</taxon>
    </lineage>
</organism>
<sequence length="94" mass="10310">MQFEKALKVWGAQRLSNSHRTVNPDIVKVEMEFNEGYACCGGTDPDCYCSYAESPSAKVVISAGRVRDTIDVEDFDFAEILGEIVKAANGTITE</sequence>
<name>A0A3Q9R4X7_9CAUD</name>
<evidence type="ECO:0000313" key="1">
    <source>
        <dbReference type="EMBL" id="AZU97226.1"/>
    </source>
</evidence>
<dbReference type="KEGG" id="vg:55612864"/>
<keyword evidence="2" id="KW-1185">Reference proteome</keyword>
<reference evidence="1 2" key="1">
    <citation type="submission" date="2018-10" db="EMBL/GenBank/DDBJ databases">
        <authorList>
            <person name="Soria N.A."/>
            <person name="Batley M.G."/>
            <person name="Hanafy A."/>
            <person name="Singh N."/>
            <person name="Shaffer C.D."/>
            <person name="Weston-Hafer K.A."/>
            <person name="Russell D.A."/>
            <person name="Pope W.H."/>
            <person name="Jacobs-Sera D."/>
            <person name="Hendrix R.W."/>
            <person name="Hatfull G.F."/>
        </authorList>
    </citation>
    <scope>NUCLEOTIDE SEQUENCE [LARGE SCALE GENOMIC DNA]</scope>
</reference>
<protein>
    <submittedName>
        <fullName evidence="1">Uncharacterized protein</fullName>
    </submittedName>
</protein>
<evidence type="ECO:0000313" key="2">
    <source>
        <dbReference type="Proteomes" id="UP000284334"/>
    </source>
</evidence>